<dbReference type="OrthoDB" id="3678410at2759"/>
<feature type="region of interest" description="Disordered" evidence="1">
    <location>
        <begin position="223"/>
        <end position="265"/>
    </location>
</feature>
<evidence type="ECO:0000313" key="3">
    <source>
        <dbReference type="Proteomes" id="UP000651452"/>
    </source>
</evidence>
<sequence length="713" mass="79621">MFGIGPMLPVIPAAENMERSSKKARKRKNKHDPGAGNYELAVLRRPSTLKTETTLIESNEEYAVKGSERAAHHQRDLSLTVNWRQEDLERVARELNDGVISDLDLSLFAFWVKANHENYLFAKELIRELALDQGYNIDRISNPRVRKLLQEVYDARPREPQDTSTRYSPFQNKTKTSDMRVIGNGIRAVTSPLTARMDTLPPSLRLERERTVQEAARATIVSNDTVDYPPNTPDRPAPLSVKSRGSRASSAAPLPNTILRSASTPIRTRPKEELVLLPQAMDCSMIKNVETLSLVSSSTTKSSTRSTSDVFGSMKGQGITHSALFSDELNSEEVRRHDPNERYMYNNADKHHRRGPFQLDASDVASESSYGTFNSFVQKSKDRANGGIIGDDSFDALESYIGTEDEDGDDCSLLESASTFSELHDPTQYTYAVQAPTVESMTTGPVPTSSQRHATVEARRRPQMPNAISPGINFHRPLPLRSYESEATMFPTASAQANSNRNRAKSVTSVINSRRAATETMSLPPLQRSVQTHSSSYFDEQGDRKRDDSNNRISEQVDQEGSSVSQRSSSASTLAAFPIPPMDNPVGELPMLVFRAMSPPRTLHTTASQHSVAPALLEDAYRAIIKVNMDALLQRTRSRGEQLRVVEWDTLSSFERAWREMNDLVLTTVYGRNDVVLSDKDVKYIDCVSKELRSGANNDAPTDWVRRMFEGDV</sequence>
<dbReference type="AlphaFoldDB" id="A0A8H7IXJ4"/>
<dbReference type="EMBL" id="RZGK01000019">
    <property type="protein sequence ID" value="KAF9691886.1"/>
    <property type="molecule type" value="Genomic_DNA"/>
</dbReference>
<dbReference type="Proteomes" id="UP000651452">
    <property type="component" value="Unassembled WGS sequence"/>
</dbReference>
<feature type="compositionally biased region" description="Polar residues" evidence="1">
    <location>
        <begin position="528"/>
        <end position="538"/>
    </location>
</feature>
<accession>A0A8H7IXJ4</accession>
<organism evidence="2 3">
    <name type="scientific">Ascochyta lentis</name>
    <dbReference type="NCBI Taxonomy" id="205686"/>
    <lineage>
        <taxon>Eukaryota</taxon>
        <taxon>Fungi</taxon>
        <taxon>Dikarya</taxon>
        <taxon>Ascomycota</taxon>
        <taxon>Pezizomycotina</taxon>
        <taxon>Dothideomycetes</taxon>
        <taxon>Pleosporomycetidae</taxon>
        <taxon>Pleosporales</taxon>
        <taxon>Pleosporineae</taxon>
        <taxon>Didymellaceae</taxon>
        <taxon>Ascochyta</taxon>
    </lineage>
</organism>
<feature type="region of interest" description="Disordered" evidence="1">
    <location>
        <begin position="515"/>
        <end position="580"/>
    </location>
</feature>
<reference evidence="2" key="1">
    <citation type="submission" date="2018-12" db="EMBL/GenBank/DDBJ databases">
        <authorList>
            <person name="Syme R.A."/>
            <person name="Farfan-Caceres L."/>
            <person name="Lichtenzveig J."/>
        </authorList>
    </citation>
    <scope>NUCLEOTIDE SEQUENCE</scope>
    <source>
        <strain evidence="2">Al4</strain>
    </source>
</reference>
<comment type="caution">
    <text evidence="2">The sequence shown here is derived from an EMBL/GenBank/DDBJ whole genome shotgun (WGS) entry which is preliminary data.</text>
</comment>
<evidence type="ECO:0000313" key="2">
    <source>
        <dbReference type="EMBL" id="KAF9691886.1"/>
    </source>
</evidence>
<protein>
    <submittedName>
        <fullName evidence="2">Uncharacterized protein</fullName>
    </submittedName>
</protein>
<feature type="compositionally biased region" description="Basic and acidic residues" evidence="1">
    <location>
        <begin position="541"/>
        <end position="550"/>
    </location>
</feature>
<feature type="compositionally biased region" description="Polar residues" evidence="1">
    <location>
        <begin position="551"/>
        <end position="561"/>
    </location>
</feature>
<reference evidence="2" key="2">
    <citation type="submission" date="2020-09" db="EMBL/GenBank/DDBJ databases">
        <title>Reference genome assembly for Australian Ascochyta lentis isolate Al4.</title>
        <authorList>
            <person name="Lee R.C."/>
            <person name="Farfan-Caceres L.M."/>
            <person name="Debler J.W."/>
            <person name="Williams A.H."/>
            <person name="Henares B.M."/>
        </authorList>
    </citation>
    <scope>NUCLEOTIDE SEQUENCE</scope>
    <source>
        <strain evidence="2">Al4</strain>
    </source>
</reference>
<evidence type="ECO:0000256" key="1">
    <source>
        <dbReference type="SAM" id="MobiDB-lite"/>
    </source>
</evidence>
<feature type="compositionally biased region" description="Low complexity" evidence="1">
    <location>
        <begin position="562"/>
        <end position="572"/>
    </location>
</feature>
<keyword evidence="3" id="KW-1185">Reference proteome</keyword>
<name>A0A8H7IXJ4_9PLEO</name>
<feature type="region of interest" description="Disordered" evidence="1">
    <location>
        <begin position="14"/>
        <end position="37"/>
    </location>
</feature>
<proteinExistence type="predicted"/>
<feature type="compositionally biased region" description="Polar residues" evidence="1">
    <location>
        <begin position="440"/>
        <end position="453"/>
    </location>
</feature>
<gene>
    <name evidence="2" type="ORF">EKO04_009904</name>
</gene>
<feature type="region of interest" description="Disordered" evidence="1">
    <location>
        <begin position="440"/>
        <end position="459"/>
    </location>
</feature>